<organism evidence="2 3">
    <name type="scientific">Desulfobaculum xiamenense</name>
    <dbReference type="NCBI Taxonomy" id="995050"/>
    <lineage>
        <taxon>Bacteria</taxon>
        <taxon>Pseudomonadati</taxon>
        <taxon>Thermodesulfobacteriota</taxon>
        <taxon>Desulfovibrionia</taxon>
        <taxon>Desulfovibrionales</taxon>
        <taxon>Desulfovibrionaceae</taxon>
        <taxon>Desulfobaculum</taxon>
    </lineage>
</organism>
<accession>A0A846QVM2</accession>
<dbReference type="EMBL" id="JAATJA010000002">
    <property type="protein sequence ID" value="NJB68689.1"/>
    <property type="molecule type" value="Genomic_DNA"/>
</dbReference>
<dbReference type="RefSeq" id="WP_167941735.1">
    <property type="nucleotide sequence ID" value="NZ_JAATJA010000002.1"/>
</dbReference>
<evidence type="ECO:0000256" key="1">
    <source>
        <dbReference type="SAM" id="Phobius"/>
    </source>
</evidence>
<name>A0A846QVM2_9BACT</name>
<feature type="transmembrane region" description="Helical" evidence="1">
    <location>
        <begin position="225"/>
        <end position="244"/>
    </location>
</feature>
<reference evidence="2 3" key="1">
    <citation type="submission" date="2020-03" db="EMBL/GenBank/DDBJ databases">
        <title>Genomic Encyclopedia of Type Strains, Phase IV (KMG-IV): sequencing the most valuable type-strain genomes for metagenomic binning, comparative biology and taxonomic classification.</title>
        <authorList>
            <person name="Goeker M."/>
        </authorList>
    </citation>
    <scope>NUCLEOTIDE SEQUENCE [LARGE SCALE GENOMIC DNA]</scope>
    <source>
        <strain evidence="2 3">DSM 24233</strain>
    </source>
</reference>
<feature type="transmembrane region" description="Helical" evidence="1">
    <location>
        <begin position="131"/>
        <end position="151"/>
    </location>
</feature>
<feature type="transmembrane region" description="Helical" evidence="1">
    <location>
        <begin position="188"/>
        <end position="218"/>
    </location>
</feature>
<evidence type="ECO:0000313" key="2">
    <source>
        <dbReference type="EMBL" id="NJB68689.1"/>
    </source>
</evidence>
<feature type="transmembrane region" description="Helical" evidence="1">
    <location>
        <begin position="701"/>
        <end position="719"/>
    </location>
</feature>
<gene>
    <name evidence="2" type="ORF">GGQ74_002362</name>
</gene>
<feature type="transmembrane region" description="Helical" evidence="1">
    <location>
        <begin position="372"/>
        <end position="392"/>
    </location>
</feature>
<feature type="transmembrane region" description="Helical" evidence="1">
    <location>
        <begin position="67"/>
        <end position="88"/>
    </location>
</feature>
<feature type="transmembrane region" description="Helical" evidence="1">
    <location>
        <begin position="658"/>
        <end position="681"/>
    </location>
</feature>
<feature type="transmembrane region" description="Helical" evidence="1">
    <location>
        <begin position="740"/>
        <end position="758"/>
    </location>
</feature>
<sequence length="817" mass="88540">MTHPQRLAIIAMRVAPLLLALACTWRLLIEPGTIGHLNDGLVPPHSFMLADVLRSCVYAWEKHYLGGLMAMKLTTIVPVSFYTVFGLAGLDGHWATKIPLVVVIWTSIWAMASFCRWFVREHVDSRGAGPLAIEAVALASGIIYGVSPFMFSSVVTGSFVQYATFPVLPPMLRMLLELADGRPATSRVILLALCFSLVVASVQNYFIMWGFAAVVALVRFSWRMLVACAATAALTCLLNSYSFLPLLLTPGGLGGSISGMDYAAQAAGIVRHSQDLYLTMLGAGWKHRDLYMRAVPFEGIPFVIAALVPLVGVVAGLVRWRGELSRYERLFVVLWVLSVGVAAAGKGPFAALMLWGYEHIGATHIYRSPQRLMLLPTLGFCIVFAAVGVRFVARVPRQALWASALIGFAVLRGIAFYSGDLGTWRLAEAQDHSAVANYRVPPEYGCDLAASIADERAGRVLFVPVSHSPLYLETEYQIRSQGGDPTFQSSPRPAAYAFPFHPAYPWLAPLMRGFYECDPRSAAMLAGQFSAASVIVRRDLEDHSGRKGVWLENDERLFAELPEMASFERLSAGRYSERYDVADYMPMVRSFAAGMRVEPAPVPPAVQAAASGAPSGPSSVGFLLAAIGISALLARSGAVGVAVRVVRAVYRYVPDPVLALAWLGLGGLTFVPAIICAQTNIPWWDDPWSDLTFLRPFYDAFNWGGVAAAIALWHIGRFLNRMRGERRGGGWAALDTPMRFFLCCGAAFSVALPLSVLLDPVLHGRLFVVGGGCLIYYLVAAALGMAVFPAVERAADAAWADRTRAESASASLSVADS</sequence>
<comment type="caution">
    <text evidence="2">The sequence shown here is derived from an EMBL/GenBank/DDBJ whole genome shotgun (WGS) entry which is preliminary data.</text>
</comment>
<dbReference type="Proteomes" id="UP000580856">
    <property type="component" value="Unassembled WGS sequence"/>
</dbReference>
<feature type="transmembrane region" description="Helical" evidence="1">
    <location>
        <begin position="764"/>
        <end position="788"/>
    </location>
</feature>
<feature type="transmembrane region" description="Helical" evidence="1">
    <location>
        <begin position="299"/>
        <end position="318"/>
    </location>
</feature>
<proteinExistence type="predicted"/>
<keyword evidence="1" id="KW-0472">Membrane</keyword>
<dbReference type="AlphaFoldDB" id="A0A846QVM2"/>
<keyword evidence="1" id="KW-0812">Transmembrane</keyword>
<feature type="transmembrane region" description="Helical" evidence="1">
    <location>
        <begin position="330"/>
        <end position="352"/>
    </location>
</feature>
<feature type="transmembrane region" description="Helical" evidence="1">
    <location>
        <begin position="399"/>
        <end position="417"/>
    </location>
</feature>
<feature type="transmembrane region" description="Helical" evidence="1">
    <location>
        <begin position="622"/>
        <end position="646"/>
    </location>
</feature>
<feature type="transmembrane region" description="Helical" evidence="1">
    <location>
        <begin position="7"/>
        <end position="29"/>
    </location>
</feature>
<protein>
    <submittedName>
        <fullName evidence="2">Uncharacterized protein</fullName>
    </submittedName>
</protein>
<keyword evidence="1" id="KW-1133">Transmembrane helix</keyword>
<feature type="transmembrane region" description="Helical" evidence="1">
    <location>
        <begin position="100"/>
        <end position="119"/>
    </location>
</feature>
<keyword evidence="3" id="KW-1185">Reference proteome</keyword>
<evidence type="ECO:0000313" key="3">
    <source>
        <dbReference type="Proteomes" id="UP000580856"/>
    </source>
</evidence>